<evidence type="ECO:0000313" key="3">
    <source>
        <dbReference type="Proteomes" id="UP000310200"/>
    </source>
</evidence>
<dbReference type="EMBL" id="QBLH01002754">
    <property type="protein sequence ID" value="TGZ47166.1"/>
    <property type="molecule type" value="Genomic_DNA"/>
</dbReference>
<proteinExistence type="predicted"/>
<evidence type="ECO:0000313" key="2">
    <source>
        <dbReference type="EMBL" id="TGZ47166.1"/>
    </source>
</evidence>
<dbReference type="AlphaFoldDB" id="A0A4S2KE77"/>
<reference evidence="2 3" key="1">
    <citation type="journal article" date="2019" name="Philos. Trans. R. Soc. Lond., B, Biol. Sci.">
        <title>Ant behaviour and brain gene expression of defending hosts depend on the ecological success of the intruding social parasite.</title>
        <authorList>
            <person name="Kaur R."/>
            <person name="Stoldt M."/>
            <person name="Jongepier E."/>
            <person name="Feldmeyer B."/>
            <person name="Menzel F."/>
            <person name="Bornberg-Bauer E."/>
            <person name="Foitzik S."/>
        </authorList>
    </citation>
    <scope>NUCLEOTIDE SEQUENCE [LARGE SCALE GENOMIC DNA]</scope>
    <source>
        <tissue evidence="2">Whole body</tissue>
    </source>
</reference>
<gene>
    <name evidence="2" type="ORF">DBV15_06117</name>
</gene>
<sequence length="91" mass="9470">MDVGVEGSFIGRDSKSLSVRKVNLGESLSRGVISFRSRSYIAFPTGATRRYARYNDGNDGGGDGGGDDGDDDVGTIDFVATDVAGNSSISQ</sequence>
<feature type="region of interest" description="Disordered" evidence="1">
    <location>
        <begin position="52"/>
        <end position="73"/>
    </location>
</feature>
<comment type="caution">
    <text evidence="2">The sequence shown here is derived from an EMBL/GenBank/DDBJ whole genome shotgun (WGS) entry which is preliminary data.</text>
</comment>
<evidence type="ECO:0000256" key="1">
    <source>
        <dbReference type="SAM" id="MobiDB-lite"/>
    </source>
</evidence>
<dbReference type="Proteomes" id="UP000310200">
    <property type="component" value="Unassembled WGS sequence"/>
</dbReference>
<accession>A0A4S2KE77</accession>
<protein>
    <submittedName>
        <fullName evidence="2">Uncharacterized protein</fullName>
    </submittedName>
</protein>
<name>A0A4S2KE77_9HYME</name>
<organism evidence="2 3">
    <name type="scientific">Temnothorax longispinosus</name>
    <dbReference type="NCBI Taxonomy" id="300112"/>
    <lineage>
        <taxon>Eukaryota</taxon>
        <taxon>Metazoa</taxon>
        <taxon>Ecdysozoa</taxon>
        <taxon>Arthropoda</taxon>
        <taxon>Hexapoda</taxon>
        <taxon>Insecta</taxon>
        <taxon>Pterygota</taxon>
        <taxon>Neoptera</taxon>
        <taxon>Endopterygota</taxon>
        <taxon>Hymenoptera</taxon>
        <taxon>Apocrita</taxon>
        <taxon>Aculeata</taxon>
        <taxon>Formicoidea</taxon>
        <taxon>Formicidae</taxon>
        <taxon>Myrmicinae</taxon>
        <taxon>Temnothorax</taxon>
    </lineage>
</organism>
<keyword evidence="3" id="KW-1185">Reference proteome</keyword>